<protein>
    <submittedName>
        <fullName evidence="2">IS3 family transposase</fullName>
    </submittedName>
</protein>
<name>A0ABW3XWL6_9ACTN</name>
<accession>A0ABW3XWL6</accession>
<dbReference type="RefSeq" id="WP_381233906.1">
    <property type="nucleotide sequence ID" value="NZ_JBHSKH010000018.1"/>
</dbReference>
<evidence type="ECO:0000313" key="2">
    <source>
        <dbReference type="EMBL" id="MFD1313565.1"/>
    </source>
</evidence>
<feature type="domain" description="Integrase catalytic" evidence="1">
    <location>
        <begin position="69"/>
        <end position="109"/>
    </location>
</feature>
<evidence type="ECO:0000259" key="1">
    <source>
        <dbReference type="Pfam" id="PF13333"/>
    </source>
</evidence>
<dbReference type="InterPro" id="IPR001584">
    <property type="entry name" value="Integrase_cat-core"/>
</dbReference>
<dbReference type="EMBL" id="JBHTMM010000218">
    <property type="protein sequence ID" value="MFD1313565.1"/>
    <property type="molecule type" value="Genomic_DNA"/>
</dbReference>
<dbReference type="PANTHER" id="PTHR46889">
    <property type="entry name" value="TRANSPOSASE INSF FOR INSERTION SEQUENCE IS3B-RELATED"/>
    <property type="match status" value="1"/>
</dbReference>
<comment type="caution">
    <text evidence="2">The sequence shown here is derived from an EMBL/GenBank/DDBJ whole genome shotgun (WGS) entry which is preliminary data.</text>
</comment>
<evidence type="ECO:0000313" key="3">
    <source>
        <dbReference type="Proteomes" id="UP001597058"/>
    </source>
</evidence>
<proteinExistence type="predicted"/>
<dbReference type="Proteomes" id="UP001597058">
    <property type="component" value="Unassembled WGS sequence"/>
</dbReference>
<reference evidence="3" key="1">
    <citation type="journal article" date="2019" name="Int. J. Syst. Evol. Microbiol.">
        <title>The Global Catalogue of Microorganisms (GCM) 10K type strain sequencing project: providing services to taxonomists for standard genome sequencing and annotation.</title>
        <authorList>
            <consortium name="The Broad Institute Genomics Platform"/>
            <consortium name="The Broad Institute Genome Sequencing Center for Infectious Disease"/>
            <person name="Wu L."/>
            <person name="Ma J."/>
        </authorList>
    </citation>
    <scope>NUCLEOTIDE SEQUENCE [LARGE SCALE GENOMIC DNA]</scope>
    <source>
        <strain evidence="3">CGMCC 4.7020</strain>
    </source>
</reference>
<sequence>MAGHMKTSLISDALDMAVRNIGLAEGGISRSDHGSQHVSETSLQAPSVGPASVGRPHRCLLGQCDGCIIFGAVKNELVHRTTFPTRAHAHRAIVRYIEIFCNRKRLHSGPSTRLPQESTPSTRSCWQRHRQTLNTAVREAQGPQPKRHQQVWSL</sequence>
<dbReference type="Pfam" id="PF13333">
    <property type="entry name" value="rve_2"/>
    <property type="match status" value="1"/>
</dbReference>
<dbReference type="InterPro" id="IPR050900">
    <property type="entry name" value="Transposase_IS3/IS150/IS904"/>
</dbReference>
<gene>
    <name evidence="2" type="ORF">ACFQ5X_48730</name>
</gene>
<dbReference type="PANTHER" id="PTHR46889:SF4">
    <property type="entry name" value="TRANSPOSASE INSO FOR INSERTION SEQUENCE ELEMENT IS911B-RELATED"/>
    <property type="match status" value="1"/>
</dbReference>
<keyword evidence="3" id="KW-1185">Reference proteome</keyword>
<organism evidence="2 3">
    <name type="scientific">Streptomyces kaempferi</name>
    <dbReference type="NCBI Taxonomy" id="333725"/>
    <lineage>
        <taxon>Bacteria</taxon>
        <taxon>Bacillati</taxon>
        <taxon>Actinomycetota</taxon>
        <taxon>Actinomycetes</taxon>
        <taxon>Kitasatosporales</taxon>
        <taxon>Streptomycetaceae</taxon>
        <taxon>Streptomyces</taxon>
    </lineage>
</organism>